<evidence type="ECO:0000256" key="4">
    <source>
        <dbReference type="ARBA" id="ARBA00022963"/>
    </source>
</evidence>
<accession>A0A3P9CIC6</accession>
<evidence type="ECO:0000256" key="3">
    <source>
        <dbReference type="ARBA" id="ARBA00022801"/>
    </source>
</evidence>
<dbReference type="PANTHER" id="PTHR18896:SF121">
    <property type="entry name" value="PHOSPHOLIPASE D2"/>
    <property type="match status" value="1"/>
</dbReference>
<keyword evidence="5" id="KW-0443">Lipid metabolism</keyword>
<dbReference type="SUPFAM" id="SSF64268">
    <property type="entry name" value="PX domain"/>
    <property type="match status" value="1"/>
</dbReference>
<evidence type="ECO:0000256" key="1">
    <source>
        <dbReference type="ARBA" id="ARBA00000798"/>
    </source>
</evidence>
<keyword evidence="2" id="KW-0677">Repeat</keyword>
<reference evidence="8" key="2">
    <citation type="submission" date="2025-08" db="UniProtKB">
        <authorList>
            <consortium name="Ensembl"/>
        </authorList>
    </citation>
    <scope>IDENTIFICATION</scope>
</reference>
<dbReference type="FunFam" id="3.30.870.10:FF:000005">
    <property type="entry name" value="Phospholipase"/>
    <property type="match status" value="1"/>
</dbReference>
<dbReference type="GO" id="GO:0006654">
    <property type="term" value="P:phosphatidic acid biosynthetic process"/>
    <property type="evidence" value="ECO:0007669"/>
    <property type="project" value="InterPro"/>
</dbReference>
<dbReference type="GO" id="GO:0060627">
    <property type="term" value="P:regulation of vesicle-mediated transport"/>
    <property type="evidence" value="ECO:0007669"/>
    <property type="project" value="TreeGrafter"/>
</dbReference>
<dbReference type="Gene3D" id="3.30.1520.10">
    <property type="entry name" value="Phox-like domain"/>
    <property type="match status" value="1"/>
</dbReference>
<dbReference type="GeneTree" id="ENSGT00940000160229"/>
<dbReference type="AlphaFoldDB" id="A0A3P9CIC6"/>
<sequence>VVHRLSEIEDKGIPYFIPDVPVKCRLDNTEKHTTRSRVSIGTLYTLHLTHGQFHWTIKRKYKNFQEVHRDLYKHKMMLHLLPIGRLKYLEEYLNCLLENTFCKNDSSMLEFLSISPLSFVSDLGPKGLEGYILKRSGGHRILGLNCIGHHQICFRWSRRWLVVKDSFLLYMKRDSGSIDFVLLFDPEFKTKVGRADTGTKYGVCFENFNRNLIIKCNGYRQSQWWNSEIKHLAETCDFLKTQRFEGFAPPRENTLTKWYVNGSGYFADLADALEQAKEEIFITDWWLSPEVFLKRPATNYYWRLDEILKRKAEMGVKVCVLLYKEVEMALGINSEHSKRTLMNMHPNIKVMRHPDHVSSVVFLWAHHEKMVAIDQTVAFVGGLDLAFGRWDDSQHHLTDLGLTETTDGQDPHDLTGNTKLWLGKDYNNFIKRDWVQLDRPFEDNIDRTTVPRMPWRDLSAAFHGKAARDVARHFIQRWNFTKIFKIKYKDDFYPYLLPKSHSTADSLPFTVPGSKKAKVQVLRSADRWSTGTCESSIHNAYIDTINKSEHYIYIENQFFISCSDQKTVHNGIGDAIVNRILRAYREKKKYRVYVVVPLLPGFEGDISTGGGNAIQAILHFTYRTMCRGEFSILSRLMKDQWTEYITLCGLRTHAQLSESPVTELIYVHSKTLIADDRCYIIGSANINDRSMLGSRDSELAVFVEDEERVPSIMGGEEYQAGPLTLALRKECFRVLVGAASDPSINIDDPISDEFFFLVWNDTAKTNVNIYDKVFKCLPCNSVHSMQALRDYLNVARLCDTDPEQAKEELKAIRGVLVHFPLKFLCKENLLPPRNTKEGMAPVGLWT</sequence>
<dbReference type="InterPro" id="IPR016555">
    <property type="entry name" value="PLipase_D_euk"/>
</dbReference>
<dbReference type="InterPro" id="IPR025202">
    <property type="entry name" value="PLD-like_dom"/>
</dbReference>
<dbReference type="SUPFAM" id="SSF50729">
    <property type="entry name" value="PH domain-like"/>
    <property type="match status" value="1"/>
</dbReference>
<comment type="catalytic activity">
    <reaction evidence="1 6">
        <text>a 1,2-diacyl-sn-glycero-3-phosphocholine + H2O = a 1,2-diacyl-sn-glycero-3-phosphate + choline + H(+)</text>
        <dbReference type="Rhea" id="RHEA:14445"/>
        <dbReference type="ChEBI" id="CHEBI:15354"/>
        <dbReference type="ChEBI" id="CHEBI:15377"/>
        <dbReference type="ChEBI" id="CHEBI:15378"/>
        <dbReference type="ChEBI" id="CHEBI:57643"/>
        <dbReference type="ChEBI" id="CHEBI:58608"/>
        <dbReference type="EC" id="3.1.4.4"/>
    </reaction>
</comment>
<dbReference type="GO" id="GO:0009395">
    <property type="term" value="P:phospholipid catabolic process"/>
    <property type="evidence" value="ECO:0007669"/>
    <property type="project" value="TreeGrafter"/>
</dbReference>
<evidence type="ECO:0000313" key="9">
    <source>
        <dbReference type="Proteomes" id="UP000265160"/>
    </source>
</evidence>
<dbReference type="SMART" id="SM00155">
    <property type="entry name" value="PLDc"/>
    <property type="match status" value="2"/>
</dbReference>
<keyword evidence="9" id="KW-1185">Reference proteome</keyword>
<reference evidence="8 9" key="1">
    <citation type="journal article" date="2014" name="Nature">
        <title>The genomic substrate for adaptive radiation in African cichlid fish.</title>
        <authorList>
            <person name="Brawand D."/>
            <person name="Wagner C.E."/>
            <person name="Li Y.I."/>
            <person name="Malinsky M."/>
            <person name="Keller I."/>
            <person name="Fan S."/>
            <person name="Simakov O."/>
            <person name="Ng A.Y."/>
            <person name="Lim Z.W."/>
            <person name="Bezault E."/>
            <person name="Turner-Maier J."/>
            <person name="Johnson J."/>
            <person name="Alcazar R."/>
            <person name="Noh H.J."/>
            <person name="Russell P."/>
            <person name="Aken B."/>
            <person name="Alfoldi J."/>
            <person name="Amemiya C."/>
            <person name="Azzouzi N."/>
            <person name="Baroiller J.F."/>
            <person name="Barloy-Hubler F."/>
            <person name="Berlin A."/>
            <person name="Bloomquist R."/>
            <person name="Carleton K.L."/>
            <person name="Conte M.A."/>
            <person name="D'Cotta H."/>
            <person name="Eshel O."/>
            <person name="Gaffney L."/>
            <person name="Galibert F."/>
            <person name="Gante H.F."/>
            <person name="Gnerre S."/>
            <person name="Greuter L."/>
            <person name="Guyon R."/>
            <person name="Haddad N.S."/>
            <person name="Haerty W."/>
            <person name="Harris R.M."/>
            <person name="Hofmann H.A."/>
            <person name="Hourlier T."/>
            <person name="Hulata G."/>
            <person name="Jaffe D.B."/>
            <person name="Lara M."/>
            <person name="Lee A.P."/>
            <person name="MacCallum I."/>
            <person name="Mwaiko S."/>
            <person name="Nikaido M."/>
            <person name="Nishihara H."/>
            <person name="Ozouf-Costaz C."/>
            <person name="Penman D.J."/>
            <person name="Przybylski D."/>
            <person name="Rakotomanga M."/>
            <person name="Renn S.C.P."/>
            <person name="Ribeiro F.J."/>
            <person name="Ron M."/>
            <person name="Salzburger W."/>
            <person name="Sanchez-Pulido L."/>
            <person name="Santos M.E."/>
            <person name="Searle S."/>
            <person name="Sharpe T."/>
            <person name="Swofford R."/>
            <person name="Tan F.J."/>
            <person name="Williams L."/>
            <person name="Young S."/>
            <person name="Yin S."/>
            <person name="Okada N."/>
            <person name="Kocher T.D."/>
            <person name="Miska E.A."/>
            <person name="Lander E.S."/>
            <person name="Venkatesh B."/>
            <person name="Fernald R.D."/>
            <person name="Meyer A."/>
            <person name="Ponting C.P."/>
            <person name="Streelman J.T."/>
            <person name="Lindblad-Toh K."/>
            <person name="Seehausen O."/>
            <person name="Di Palma F."/>
        </authorList>
    </citation>
    <scope>NUCLEOTIDE SEQUENCE</scope>
</reference>
<evidence type="ECO:0000313" key="8">
    <source>
        <dbReference type="Ensembl" id="ENSMZEP00005021596.1"/>
    </source>
</evidence>
<organism evidence="8 9">
    <name type="scientific">Maylandia zebra</name>
    <name type="common">zebra mbuna</name>
    <dbReference type="NCBI Taxonomy" id="106582"/>
    <lineage>
        <taxon>Eukaryota</taxon>
        <taxon>Metazoa</taxon>
        <taxon>Chordata</taxon>
        <taxon>Craniata</taxon>
        <taxon>Vertebrata</taxon>
        <taxon>Euteleostomi</taxon>
        <taxon>Actinopterygii</taxon>
        <taxon>Neopterygii</taxon>
        <taxon>Teleostei</taxon>
        <taxon>Neoteleostei</taxon>
        <taxon>Acanthomorphata</taxon>
        <taxon>Ovalentaria</taxon>
        <taxon>Cichlomorphae</taxon>
        <taxon>Cichliformes</taxon>
        <taxon>Cichlidae</taxon>
        <taxon>African cichlids</taxon>
        <taxon>Pseudocrenilabrinae</taxon>
        <taxon>Haplochromini</taxon>
        <taxon>Maylandia</taxon>
        <taxon>Maylandia zebra complex</taxon>
    </lineage>
</organism>
<dbReference type="InterPro" id="IPR001736">
    <property type="entry name" value="PLipase_D/transphosphatidylase"/>
</dbReference>
<feature type="domain" description="PLD phosphodiesterase" evidence="7">
    <location>
        <begin position="362"/>
        <end position="389"/>
    </location>
</feature>
<dbReference type="Pfam" id="PF13091">
    <property type="entry name" value="PLDc_2"/>
    <property type="match status" value="1"/>
</dbReference>
<keyword evidence="3 6" id="KW-0378">Hydrolase</keyword>
<dbReference type="CDD" id="cd01254">
    <property type="entry name" value="PH_PLD"/>
    <property type="match status" value="1"/>
</dbReference>
<dbReference type="Ensembl" id="ENSMZET00005022306.1">
    <property type="protein sequence ID" value="ENSMZEP00005021596.1"/>
    <property type="gene ID" value="ENSMZEG00005016200.1"/>
</dbReference>
<dbReference type="InterPro" id="IPR015679">
    <property type="entry name" value="PLipase_D_fam"/>
</dbReference>
<dbReference type="PROSITE" id="PS50035">
    <property type="entry name" value="PLD"/>
    <property type="match status" value="2"/>
</dbReference>
<name>A0A3P9CIC6_9CICH</name>
<comment type="similarity">
    <text evidence="6">Belongs to the phospholipase D family.</text>
</comment>
<dbReference type="PIRSF" id="PIRSF009376">
    <property type="entry name" value="Phospholipase_D_euk"/>
    <property type="match status" value="1"/>
</dbReference>
<evidence type="ECO:0000259" key="7">
    <source>
        <dbReference type="PROSITE" id="PS50035"/>
    </source>
</evidence>
<dbReference type="SUPFAM" id="SSF56024">
    <property type="entry name" value="Phospholipase D/nuclease"/>
    <property type="match status" value="2"/>
</dbReference>
<dbReference type="InterPro" id="IPR036871">
    <property type="entry name" value="PX_dom_sf"/>
</dbReference>
<dbReference type="PANTHER" id="PTHR18896">
    <property type="entry name" value="PHOSPHOLIPASE D"/>
    <property type="match status" value="1"/>
</dbReference>
<dbReference type="Proteomes" id="UP000265160">
    <property type="component" value="LG10"/>
</dbReference>
<proteinExistence type="inferred from homology"/>
<reference evidence="8" key="3">
    <citation type="submission" date="2025-09" db="UniProtKB">
        <authorList>
            <consortium name="Ensembl"/>
        </authorList>
    </citation>
    <scope>IDENTIFICATION</scope>
</reference>
<evidence type="ECO:0000256" key="2">
    <source>
        <dbReference type="ARBA" id="ARBA00022737"/>
    </source>
</evidence>
<evidence type="ECO:0000256" key="5">
    <source>
        <dbReference type="ARBA" id="ARBA00023098"/>
    </source>
</evidence>
<feature type="domain" description="PLD phosphodiesterase" evidence="7">
    <location>
        <begin position="663"/>
        <end position="690"/>
    </location>
</feature>
<dbReference type="Pfam" id="PF00614">
    <property type="entry name" value="PLDc"/>
    <property type="match status" value="1"/>
</dbReference>
<dbReference type="FunFam" id="3.30.870.10:FF:000011">
    <property type="entry name" value="Phospholipase"/>
    <property type="match status" value="1"/>
</dbReference>
<dbReference type="EC" id="3.1.4.4" evidence="6"/>
<dbReference type="GO" id="GO:0035556">
    <property type="term" value="P:intracellular signal transduction"/>
    <property type="evidence" value="ECO:0007669"/>
    <property type="project" value="InterPro"/>
</dbReference>
<protein>
    <recommendedName>
        <fullName evidence="6">Phospholipase</fullName>
        <ecNumber evidence="6">3.1.4.4</ecNumber>
    </recommendedName>
</protein>
<keyword evidence="4 6" id="KW-0442">Lipid degradation</keyword>
<dbReference type="Gene3D" id="3.30.870.10">
    <property type="entry name" value="Endonuclease Chain A"/>
    <property type="match status" value="2"/>
</dbReference>
<evidence type="ECO:0000256" key="6">
    <source>
        <dbReference type="PIRNR" id="PIRNR009376"/>
    </source>
</evidence>
<dbReference type="GO" id="GO:0035091">
    <property type="term" value="F:phosphatidylinositol binding"/>
    <property type="evidence" value="ECO:0007669"/>
    <property type="project" value="InterPro"/>
</dbReference>
<dbReference type="GO" id="GO:0004630">
    <property type="term" value="F:phospholipase D activity"/>
    <property type="evidence" value="ECO:0007669"/>
    <property type="project" value="UniProtKB-UniRule"/>
</dbReference>